<feature type="region of interest" description="Disordered" evidence="2">
    <location>
        <begin position="471"/>
        <end position="493"/>
    </location>
</feature>
<dbReference type="Pfam" id="PF17406">
    <property type="entry name" value="Nrap_D5"/>
    <property type="match status" value="1"/>
</dbReference>
<name>A0A830H551_9CHLO</name>
<feature type="domain" description="Nrap protein" evidence="3">
    <location>
        <begin position="177"/>
        <end position="302"/>
    </location>
</feature>
<accession>A0A830H551</accession>
<proteinExistence type="inferred from homology"/>
<dbReference type="InterPro" id="IPR035368">
    <property type="entry name" value="Nrap_D3"/>
</dbReference>
<evidence type="ECO:0000313" key="8">
    <source>
        <dbReference type="Proteomes" id="UP000660262"/>
    </source>
</evidence>
<dbReference type="GO" id="GO:0006364">
    <property type="term" value="P:rRNA processing"/>
    <property type="evidence" value="ECO:0007669"/>
    <property type="project" value="TreeGrafter"/>
</dbReference>
<feature type="domain" description="Nrap protein" evidence="6">
    <location>
        <begin position="819"/>
        <end position="979"/>
    </location>
</feature>
<keyword evidence="1" id="KW-0539">Nucleus</keyword>
<feature type="domain" description="Nrap protein" evidence="5">
    <location>
        <begin position="622"/>
        <end position="771"/>
    </location>
</feature>
<feature type="region of interest" description="Disordered" evidence="2">
    <location>
        <begin position="1056"/>
        <end position="1079"/>
    </location>
</feature>
<dbReference type="Pfam" id="PF03813">
    <property type="entry name" value="Nrap"/>
    <property type="match status" value="1"/>
</dbReference>
<dbReference type="PANTHER" id="PTHR17972">
    <property type="entry name" value="NUCLEOLAR RNA-ASSOCIATED PROTEIN"/>
    <property type="match status" value="1"/>
</dbReference>
<evidence type="ECO:0000259" key="4">
    <source>
        <dbReference type="Pfam" id="PF17404"/>
    </source>
</evidence>
<keyword evidence="8" id="KW-1185">Reference proteome</keyword>
<evidence type="ECO:0000313" key="7">
    <source>
        <dbReference type="EMBL" id="GHP02164.1"/>
    </source>
</evidence>
<organism evidence="7 8">
    <name type="scientific">Pycnococcus provasolii</name>
    <dbReference type="NCBI Taxonomy" id="41880"/>
    <lineage>
        <taxon>Eukaryota</taxon>
        <taxon>Viridiplantae</taxon>
        <taxon>Chlorophyta</taxon>
        <taxon>Pseudoscourfieldiophyceae</taxon>
        <taxon>Pseudoscourfieldiales</taxon>
        <taxon>Pycnococcaceae</taxon>
        <taxon>Pycnococcus</taxon>
    </lineage>
</organism>
<dbReference type="GO" id="GO:0032040">
    <property type="term" value="C:small-subunit processome"/>
    <property type="evidence" value="ECO:0007669"/>
    <property type="project" value="TreeGrafter"/>
</dbReference>
<protein>
    <submittedName>
        <fullName evidence="7">Uncharacterized protein</fullName>
    </submittedName>
</protein>
<evidence type="ECO:0000259" key="5">
    <source>
        <dbReference type="Pfam" id="PF17405"/>
    </source>
</evidence>
<evidence type="ECO:0000256" key="1">
    <source>
        <dbReference type="RuleBase" id="RU364032"/>
    </source>
</evidence>
<dbReference type="GO" id="GO:0034456">
    <property type="term" value="C:UTP-C complex"/>
    <property type="evidence" value="ECO:0007669"/>
    <property type="project" value="TreeGrafter"/>
</dbReference>
<reference evidence="7" key="1">
    <citation type="submission" date="2020-10" db="EMBL/GenBank/DDBJ databases">
        <title>Unveiling of a novel bifunctional photoreceptor, Dualchrome1, isolated from a cosmopolitan green alga.</title>
        <authorList>
            <person name="Suzuki S."/>
            <person name="Kawachi M."/>
        </authorList>
    </citation>
    <scope>NUCLEOTIDE SEQUENCE</scope>
    <source>
        <strain evidence="7">NIES 2893</strain>
    </source>
</reference>
<feature type="region of interest" description="Disordered" evidence="2">
    <location>
        <begin position="120"/>
        <end position="153"/>
    </location>
</feature>
<evidence type="ECO:0000256" key="2">
    <source>
        <dbReference type="SAM" id="MobiDB-lite"/>
    </source>
</evidence>
<comment type="similarity">
    <text evidence="1">Belongs to the NRAP family.</text>
</comment>
<comment type="subcellular location">
    <subcellularLocation>
        <location evidence="1">Nucleus</location>
        <location evidence="1">Nucleolus</location>
    </subcellularLocation>
</comment>
<dbReference type="InterPro" id="IPR035082">
    <property type="entry name" value="Nrap_D1"/>
</dbReference>
<feature type="compositionally biased region" description="Low complexity" evidence="2">
    <location>
        <begin position="474"/>
        <end position="489"/>
    </location>
</feature>
<feature type="domain" description="Nrap protein" evidence="4">
    <location>
        <begin position="460"/>
        <end position="608"/>
    </location>
</feature>
<dbReference type="InterPro" id="IPR035370">
    <property type="entry name" value="Nrap_D5"/>
</dbReference>
<dbReference type="InterPro" id="IPR005554">
    <property type="entry name" value="NOL6/Upt22"/>
</dbReference>
<dbReference type="InterPro" id="IPR035369">
    <property type="entry name" value="Nrap_D4"/>
</dbReference>
<dbReference type="GO" id="GO:0003723">
    <property type="term" value="F:RNA binding"/>
    <property type="evidence" value="ECO:0007669"/>
    <property type="project" value="UniProtKB-KW"/>
</dbReference>
<dbReference type="EMBL" id="BNJQ01000002">
    <property type="protein sequence ID" value="GHP02164.1"/>
    <property type="molecule type" value="Genomic_DNA"/>
</dbReference>
<evidence type="ECO:0000259" key="3">
    <source>
        <dbReference type="Pfam" id="PF03813"/>
    </source>
</evidence>
<evidence type="ECO:0000259" key="6">
    <source>
        <dbReference type="Pfam" id="PF17406"/>
    </source>
</evidence>
<dbReference type="PANTHER" id="PTHR17972:SF0">
    <property type="entry name" value="NUCLEOLAR PROTEIN 6"/>
    <property type="match status" value="1"/>
</dbReference>
<keyword evidence="1" id="KW-0694">RNA-binding</keyword>
<comment type="caution">
    <text evidence="7">The sequence shown here is derived from an EMBL/GenBank/DDBJ whole genome shotgun (WGS) entry which is preliminary data.</text>
</comment>
<dbReference type="Pfam" id="PF17404">
    <property type="entry name" value="Nrap_D3"/>
    <property type="match status" value="1"/>
</dbReference>
<dbReference type="Pfam" id="PF17405">
    <property type="entry name" value="Nrap_D4"/>
    <property type="match status" value="1"/>
</dbReference>
<feature type="compositionally biased region" description="Basic residues" evidence="2">
    <location>
        <begin position="133"/>
        <end position="144"/>
    </location>
</feature>
<dbReference type="GO" id="GO:0032545">
    <property type="term" value="C:CURI complex"/>
    <property type="evidence" value="ECO:0007669"/>
    <property type="project" value="TreeGrafter"/>
</dbReference>
<dbReference type="Proteomes" id="UP000660262">
    <property type="component" value="Unassembled WGS sequence"/>
</dbReference>
<dbReference type="GO" id="GO:0006409">
    <property type="term" value="P:tRNA export from nucleus"/>
    <property type="evidence" value="ECO:0007669"/>
    <property type="project" value="TreeGrafter"/>
</dbReference>
<feature type="region of interest" description="Disordered" evidence="2">
    <location>
        <begin position="262"/>
        <end position="285"/>
    </location>
</feature>
<gene>
    <name evidence="7" type="ORF">PPROV_000092100</name>
</gene>
<dbReference type="AlphaFoldDB" id="A0A830H551"/>
<sequence>MDALAPALARSIARSKKILVLAQHQSAADIPRGYDEPGPVEYASTSSLTAQLALAVATNPSLALANYPNQSDDDDALATCSCFLEEIAKRAAHDSSASAAAFHVNFDVVCADALASEEEEEEGVDGDDIRREGTKKHKKKKHDKRSATTTPQRIQRVSLTPTKVSANAADAACGCADFAFDMPRDALREKDHLDARFHAKRLAFLAAIKRAYERKGWSVEWCAHLGDALRPCLVVHTSTDSNAHTTIVRIFVVPPDGAIPPNRLTPEAGNCRSRERGQQMGPRASSPHYNASLAFDVAMKQRAADAAESVVGENAADALVLLQRWASRRGHAGADAPIPTEMLCHVVANVASSRGPEAAPLALVRLAMLELAKLSPVPAAPPSHAELCLPNAGKAPPRPVYDADGHGDQLYRCTAGDIAALAEDARYAAAVLLHPDSLAHAPEACVLACFEAPVAPQLARCDLALHVRVDDDSAGASPEPSSASSSSHSDMPDDMKFRVDLEATARRALGPRAARVHAPPAQAGAKIHGICVQLTSDPRAAYAQVDVGPSAADAKASRSFRAFWGKEACTLRRFQDGSVHESVSWLTDLSARHAIPFRSLAHALARHCRGTTEVRSAACAQLDGLLRESSAGLDAGSAHAKGVVGAFDRLAEHLRSVEVAPLRVSSVQPLSAALRRTDALPPTPSAAAGGAGGAGGSTRVVVPVEALVTLESSGRWPDDLRAIRTMEAAAALQLSSALHERFGLTSVASRHRLDVFVEGFAFRLIVRGNRGDVTAATLRANPALRLESREAELALADVPLFSEVAAYHGAVLAVVNSVPAYAPAVRLLRRWLGAHLLLPAVSQEATELIVAAALSSTRSCATSCMNRISLLRDALALIGAHECERDPLVVDLGAASQAGGGGGSGSGVVSALFAEVMASATRKLAAARRSPGGGPGLWVCVCADGATGAAATWGVPNRATAARLRRLASAAASALASLSTNAVAGESAEDACRCAAGGRAALVSLEASEARRRWRSVFASNASGLDVLLLVDEAAVPTGAPRALISTTPAPAAQALVGLSSSSSKKKRRRASDDGGEDDAHLASILSRRRGAPPLVGFDALQNVLSACEGRFGDRASAFSDPFGLAVGVRWAPRRMMAMPLSVAHASDTVPCENEGEGEGLTVVPDANAMLSGVIGACKGALCDWVNV</sequence>
<dbReference type="OrthoDB" id="10251401at2759"/>